<reference evidence="2" key="1">
    <citation type="journal article" date="2022" name="Mol. Ecol. Resour.">
        <title>The genomes of chicory, endive, great burdock and yacon provide insights into Asteraceae palaeo-polyploidization history and plant inulin production.</title>
        <authorList>
            <person name="Fan W."/>
            <person name="Wang S."/>
            <person name="Wang H."/>
            <person name="Wang A."/>
            <person name="Jiang F."/>
            <person name="Liu H."/>
            <person name="Zhao H."/>
            <person name="Xu D."/>
            <person name="Zhang Y."/>
        </authorList>
    </citation>
    <scope>NUCLEOTIDE SEQUENCE [LARGE SCALE GENOMIC DNA]</scope>
    <source>
        <strain evidence="2">cv. Niubang</strain>
    </source>
</reference>
<dbReference type="Proteomes" id="UP001055879">
    <property type="component" value="Linkage Group LG12"/>
</dbReference>
<name>A0ACB8YJZ1_ARCLA</name>
<gene>
    <name evidence="1" type="ORF">L6452_34509</name>
</gene>
<dbReference type="EMBL" id="CM042058">
    <property type="protein sequence ID" value="KAI3685269.1"/>
    <property type="molecule type" value="Genomic_DNA"/>
</dbReference>
<sequence length="131" mass="14725">MQSSSSHHLSCNIHHLLICSSSPCNLLFVTLHDFNFYRFTSDGLSSRLHLPQKLHHRGLSSGSVCYASDRTDTQSAIVVLSVDKVIYKHSFFIDDISNTIATTNHCIIGRNNNHRRLFNAGVSNTVFIIDH</sequence>
<reference evidence="1 2" key="2">
    <citation type="journal article" date="2022" name="Mol. Ecol. Resour.">
        <title>The genomes of chicory, endive, great burdock and yacon provide insights into Asteraceae paleo-polyploidization history and plant inulin production.</title>
        <authorList>
            <person name="Fan W."/>
            <person name="Wang S."/>
            <person name="Wang H."/>
            <person name="Wang A."/>
            <person name="Jiang F."/>
            <person name="Liu H."/>
            <person name="Zhao H."/>
            <person name="Xu D."/>
            <person name="Zhang Y."/>
        </authorList>
    </citation>
    <scope>NUCLEOTIDE SEQUENCE [LARGE SCALE GENOMIC DNA]</scope>
    <source>
        <strain evidence="2">cv. Niubang</strain>
    </source>
</reference>
<evidence type="ECO:0000313" key="2">
    <source>
        <dbReference type="Proteomes" id="UP001055879"/>
    </source>
</evidence>
<protein>
    <submittedName>
        <fullName evidence="1">Uncharacterized protein</fullName>
    </submittedName>
</protein>
<keyword evidence="2" id="KW-1185">Reference proteome</keyword>
<evidence type="ECO:0000313" key="1">
    <source>
        <dbReference type="EMBL" id="KAI3685269.1"/>
    </source>
</evidence>
<comment type="caution">
    <text evidence="1">The sequence shown here is derived from an EMBL/GenBank/DDBJ whole genome shotgun (WGS) entry which is preliminary data.</text>
</comment>
<organism evidence="1 2">
    <name type="scientific">Arctium lappa</name>
    <name type="common">Greater burdock</name>
    <name type="synonym">Lappa major</name>
    <dbReference type="NCBI Taxonomy" id="4217"/>
    <lineage>
        <taxon>Eukaryota</taxon>
        <taxon>Viridiplantae</taxon>
        <taxon>Streptophyta</taxon>
        <taxon>Embryophyta</taxon>
        <taxon>Tracheophyta</taxon>
        <taxon>Spermatophyta</taxon>
        <taxon>Magnoliopsida</taxon>
        <taxon>eudicotyledons</taxon>
        <taxon>Gunneridae</taxon>
        <taxon>Pentapetalae</taxon>
        <taxon>asterids</taxon>
        <taxon>campanulids</taxon>
        <taxon>Asterales</taxon>
        <taxon>Asteraceae</taxon>
        <taxon>Carduoideae</taxon>
        <taxon>Cardueae</taxon>
        <taxon>Arctiinae</taxon>
        <taxon>Arctium</taxon>
    </lineage>
</organism>
<proteinExistence type="predicted"/>
<accession>A0ACB8YJZ1</accession>